<dbReference type="PANTHER" id="PTHR47461">
    <property type="entry name" value="PHYTOLONGIN PHYL1.2"/>
    <property type="match status" value="1"/>
</dbReference>
<dbReference type="Gene3D" id="3.30.450.50">
    <property type="entry name" value="Longin domain"/>
    <property type="match status" value="1"/>
</dbReference>
<keyword evidence="1" id="KW-1133">Transmembrane helix</keyword>
<reference evidence="3" key="1">
    <citation type="submission" date="2025-08" db="UniProtKB">
        <authorList>
            <consortium name="RefSeq"/>
        </authorList>
    </citation>
    <scope>IDENTIFICATION</scope>
</reference>
<dbReference type="RefSeq" id="XP_039124751.1">
    <property type="nucleotide sequence ID" value="XM_039268817.1"/>
</dbReference>
<organism evidence="2 3">
    <name type="scientific">Dioscorea cayennensis subsp. rotundata</name>
    <name type="common">White Guinea yam</name>
    <name type="synonym">Dioscorea rotundata</name>
    <dbReference type="NCBI Taxonomy" id="55577"/>
    <lineage>
        <taxon>Eukaryota</taxon>
        <taxon>Viridiplantae</taxon>
        <taxon>Streptophyta</taxon>
        <taxon>Embryophyta</taxon>
        <taxon>Tracheophyta</taxon>
        <taxon>Spermatophyta</taxon>
        <taxon>Magnoliopsida</taxon>
        <taxon>Liliopsida</taxon>
        <taxon>Dioscoreales</taxon>
        <taxon>Dioscoreaceae</taxon>
        <taxon>Dioscorea</taxon>
    </lineage>
</organism>
<sequence>MDKAPMASSIPTTVYCSVSKAGKVLYSYNGGDRELETLAALCLENAPNFHSWYSHTVGNRTFGFLMDEGCIYFAIVDPCDSSASVHRFLQLIRDGFKKNSKNGLQDELFPIIRHLMASLESVNNPVVSAEERSLEVWVSIDTSPSTKAPLLGKHDKKGKMKERVVEVRDSEEEHVDRVRIDSSPEQPVHGFSLQKSASMRAKGQRLWCRHVKIVAAIDAFLCLLLFGIWLAVCRGFHCVS</sequence>
<dbReference type="SUPFAM" id="SSF64356">
    <property type="entry name" value="SNARE-like"/>
    <property type="match status" value="1"/>
</dbReference>
<dbReference type="PANTHER" id="PTHR47461:SF1">
    <property type="entry name" value="PHYTOLONGIN PHYL1.2"/>
    <property type="match status" value="1"/>
</dbReference>
<name>A0AB40BBR4_DIOCR</name>
<keyword evidence="1" id="KW-0472">Membrane</keyword>
<gene>
    <name evidence="3" type="primary">LOC120261112</name>
</gene>
<protein>
    <submittedName>
        <fullName evidence="3">Phytolongin Phyl1.1-like</fullName>
    </submittedName>
</protein>
<keyword evidence="1" id="KW-0812">Transmembrane</keyword>
<evidence type="ECO:0000313" key="3">
    <source>
        <dbReference type="RefSeq" id="XP_039124751.1"/>
    </source>
</evidence>
<accession>A0AB40BBR4</accession>
<feature type="transmembrane region" description="Helical" evidence="1">
    <location>
        <begin position="213"/>
        <end position="232"/>
    </location>
</feature>
<dbReference type="Proteomes" id="UP001515500">
    <property type="component" value="Chromosome 5"/>
</dbReference>
<keyword evidence="2" id="KW-1185">Reference proteome</keyword>
<dbReference type="InterPro" id="IPR011012">
    <property type="entry name" value="Longin-like_dom_sf"/>
</dbReference>
<proteinExistence type="predicted"/>
<dbReference type="GO" id="GO:0016020">
    <property type="term" value="C:membrane"/>
    <property type="evidence" value="ECO:0007669"/>
    <property type="project" value="InterPro"/>
</dbReference>
<evidence type="ECO:0000256" key="1">
    <source>
        <dbReference type="SAM" id="Phobius"/>
    </source>
</evidence>
<dbReference type="GeneID" id="120261112"/>
<evidence type="ECO:0000313" key="2">
    <source>
        <dbReference type="Proteomes" id="UP001515500"/>
    </source>
</evidence>
<dbReference type="AlphaFoldDB" id="A0AB40BBR4"/>
<dbReference type="InterPro" id="IPR044783">
    <property type="entry name" value="PHYL"/>
</dbReference>